<protein>
    <recommendedName>
        <fullName evidence="5">Secreted protein</fullName>
    </recommendedName>
</protein>
<accession>A0A177MAF5</accession>
<sequence length="254" mass="26751">MNQLSTISALLLAGMASVSGAASAATTTTTLNFDGMNQAAYGGHANIAATGICADCYAESGFVMGVVSDTNLTNHLHQENNDFAPDGVTELYEVAYHNDSSGIYIRAQDGQAFDLKSMQFSAPWSTSSPFVNRRAGSWEILGFSQADNPNLSSGNGTDYATRVAYQTVANTAADSFNGTLVLNSGFQNISAFWIHFIGEPDSFVTPGSAFKMRLDNVVIEQTAAAVPVPAAVWMFGSGLLGLLSFGRKKNSLAA</sequence>
<dbReference type="AlphaFoldDB" id="A0A177MAF5"/>
<evidence type="ECO:0000313" key="4">
    <source>
        <dbReference type="Proteomes" id="UP000077763"/>
    </source>
</evidence>
<reference evidence="3 4" key="1">
    <citation type="submission" date="2016-03" db="EMBL/GenBank/DDBJ databases">
        <authorList>
            <person name="Ploux O."/>
        </authorList>
    </citation>
    <scope>NUCLEOTIDE SEQUENCE [LARGE SCALE GENOMIC DNA]</scope>
    <source>
        <strain evidence="3 4">R-45371</strain>
    </source>
</reference>
<proteinExistence type="predicted"/>
<feature type="chain" id="PRO_5008067854" description="Secreted protein" evidence="2">
    <location>
        <begin position="25"/>
        <end position="254"/>
    </location>
</feature>
<keyword evidence="1" id="KW-1133">Transmembrane helix</keyword>
<dbReference type="EMBL" id="LUUH01000061">
    <property type="protein sequence ID" value="OAI02698.1"/>
    <property type="molecule type" value="Genomic_DNA"/>
</dbReference>
<dbReference type="RefSeq" id="WP_064037115.1">
    <property type="nucleotide sequence ID" value="NZ_LUUH01000061.1"/>
</dbReference>
<evidence type="ECO:0000256" key="2">
    <source>
        <dbReference type="SAM" id="SignalP"/>
    </source>
</evidence>
<keyword evidence="1" id="KW-0812">Transmembrane</keyword>
<feature type="signal peptide" evidence="2">
    <location>
        <begin position="1"/>
        <end position="24"/>
    </location>
</feature>
<dbReference type="Proteomes" id="UP000077763">
    <property type="component" value="Unassembled WGS sequence"/>
</dbReference>
<evidence type="ECO:0000313" key="3">
    <source>
        <dbReference type="EMBL" id="OAI02698.1"/>
    </source>
</evidence>
<evidence type="ECO:0008006" key="5">
    <source>
        <dbReference type="Google" id="ProtNLM"/>
    </source>
</evidence>
<gene>
    <name evidence="3" type="ORF">A1353_15760</name>
</gene>
<name>A0A177MAF5_METMH</name>
<keyword evidence="2" id="KW-0732">Signal</keyword>
<feature type="transmembrane region" description="Helical" evidence="1">
    <location>
        <begin position="224"/>
        <end position="245"/>
    </location>
</feature>
<keyword evidence="1" id="KW-0472">Membrane</keyword>
<comment type="caution">
    <text evidence="3">The sequence shown here is derived from an EMBL/GenBank/DDBJ whole genome shotgun (WGS) entry which is preliminary data.</text>
</comment>
<organism evidence="3 4">
    <name type="scientific">Methylomonas methanica</name>
    <dbReference type="NCBI Taxonomy" id="421"/>
    <lineage>
        <taxon>Bacteria</taxon>
        <taxon>Pseudomonadati</taxon>
        <taxon>Pseudomonadota</taxon>
        <taxon>Gammaproteobacteria</taxon>
        <taxon>Methylococcales</taxon>
        <taxon>Methylococcaceae</taxon>
        <taxon>Methylomonas</taxon>
    </lineage>
</organism>
<evidence type="ECO:0000256" key="1">
    <source>
        <dbReference type="SAM" id="Phobius"/>
    </source>
</evidence>